<reference evidence="2 3" key="1">
    <citation type="submission" date="2024-02" db="EMBL/GenBank/DDBJ databases">
        <authorList>
            <person name="Chen Y."/>
            <person name="Shah S."/>
            <person name="Dougan E. K."/>
            <person name="Thang M."/>
            <person name="Chan C."/>
        </authorList>
    </citation>
    <scope>NUCLEOTIDE SEQUENCE [LARGE SCALE GENOMIC DNA]</scope>
</reference>
<feature type="transmembrane region" description="Helical" evidence="1">
    <location>
        <begin position="585"/>
        <end position="607"/>
    </location>
</feature>
<name>A0ABP0NE81_9DINO</name>
<protein>
    <submittedName>
        <fullName evidence="2">Uncharacterized protein</fullName>
    </submittedName>
</protein>
<sequence>MLWLLLLAVGVDATSTGTTVYGASTLCFTLVRPGDQAKLLAQQFFEGIGIFACDNHMIFSSAPAEELFQPKQWGIKRWPNNGPLVYLVPGWQAEPDVNTMQKVWQQVSEIGLYKEYSWTLKMEPEVAFLTSTIHDVLTSHCSDRDCKAIFLANSASKIFSQVQALTRRAVEQLGNHADVCQDKVADDSPDAYLQDCLMLSGAKAVKEDKLLADFSHATVATVCNSSTGGFYPFAEWGQYMSCLGQAGYSVIPDSPNNLAKVSWTRDVLLKGGYLRPTIFCWALVQHAGQEPKLMEWQRERGLGIFACDGWMVVSNASAREVLEGQAWHTDIVVVHEQTMVSKTFISKGGKLLPVIPNAGVFALAWQAVFTKGDFRKYDWTIKLDVDVAVVPERLREVLHARCGPSGCGKKMLQTFGGDLQGPVEAFSKEAAASFAAGFTSCTSVAGWNKQPESQWLSSCASTLGIAAERAPRLLSGYHEEVPRPCDTVHGLFHPFPQVDGMKQCLKQSGYYYIHAPATSTRTSITTRTTTTSSTITRTSSTATTSTMTYTIAKVAPDSIFNFERRSFQKQLPVWVITAENEHRGIPFAIGLATSLLLLFCIPIVGFFRTTPPAPVPGGTVLPRVAPEEIEDPLLRGP</sequence>
<keyword evidence="3" id="KW-1185">Reference proteome</keyword>
<dbReference type="Proteomes" id="UP001642484">
    <property type="component" value="Unassembled WGS sequence"/>
</dbReference>
<keyword evidence="1" id="KW-1133">Transmembrane helix</keyword>
<gene>
    <name evidence="2" type="ORF">CCMP2556_LOCUS30340</name>
</gene>
<keyword evidence="1" id="KW-0812">Transmembrane</keyword>
<evidence type="ECO:0000313" key="3">
    <source>
        <dbReference type="Proteomes" id="UP001642484"/>
    </source>
</evidence>
<proteinExistence type="predicted"/>
<evidence type="ECO:0000313" key="2">
    <source>
        <dbReference type="EMBL" id="CAK9061713.1"/>
    </source>
</evidence>
<comment type="caution">
    <text evidence="2">The sequence shown here is derived from an EMBL/GenBank/DDBJ whole genome shotgun (WGS) entry which is preliminary data.</text>
</comment>
<organism evidence="2 3">
    <name type="scientific">Durusdinium trenchii</name>
    <dbReference type="NCBI Taxonomy" id="1381693"/>
    <lineage>
        <taxon>Eukaryota</taxon>
        <taxon>Sar</taxon>
        <taxon>Alveolata</taxon>
        <taxon>Dinophyceae</taxon>
        <taxon>Suessiales</taxon>
        <taxon>Symbiodiniaceae</taxon>
        <taxon>Durusdinium</taxon>
    </lineage>
</organism>
<evidence type="ECO:0000256" key="1">
    <source>
        <dbReference type="SAM" id="Phobius"/>
    </source>
</evidence>
<dbReference type="EMBL" id="CAXAMN010021629">
    <property type="protein sequence ID" value="CAK9061713.1"/>
    <property type="molecule type" value="Genomic_DNA"/>
</dbReference>
<keyword evidence="1" id="KW-0472">Membrane</keyword>
<accession>A0ABP0NE81</accession>